<evidence type="ECO:0000256" key="1">
    <source>
        <dbReference type="SAM" id="MobiDB-lite"/>
    </source>
</evidence>
<feature type="region of interest" description="Disordered" evidence="1">
    <location>
        <begin position="86"/>
        <end position="113"/>
    </location>
</feature>
<dbReference type="Proteomes" id="UP000321058">
    <property type="component" value="Unassembled WGS sequence"/>
</dbReference>
<evidence type="ECO:0000313" key="3">
    <source>
        <dbReference type="EMBL" id="GEP58593.1"/>
    </source>
</evidence>
<protein>
    <recommendedName>
        <fullName evidence="2">Peptidoglycan binding-like domain-containing protein</fullName>
    </recommendedName>
</protein>
<sequence>MSLWLAKDQRSNEVVALQNALNLRLKPVKPLVLDGIFGPITEGAVRDFQKCQSLTSDGIAGPQTLGCLFVRRTVVNKFVLTIAPPPAIEPPPPKLPRHRPYSEPMAGSPYDPPKLPRYPQAPTFEEQFDAWLRDPPPKRMCPVMPPPRSSDEKGAATVTPVPSPREAVQKHALDRKHPSAHGWMSGNQWLEFEYATDIGKESGHELEIVQSFTAAFVKLHPYIMPSASFVLAPGGGSGIQASIQYLDTEIAEREWRNMVGDPTTVGTVRLAPYLITSTLWEFGKKYPSLDIFGGLRVEANWKKEWHGRRGRAHEVSLSAGLAFGTVIVGEKEAEGRFRMNGFGAEGKFQLAVKYGIGRRRRH</sequence>
<accession>A0A512NI05</accession>
<dbReference type="AlphaFoldDB" id="A0A512NI05"/>
<name>A0A512NI05_9HYPH</name>
<feature type="domain" description="Peptidoglycan binding-like" evidence="2">
    <location>
        <begin position="11"/>
        <end position="67"/>
    </location>
</feature>
<organism evidence="3 4">
    <name type="scientific">Reyranella soli</name>
    <dbReference type="NCBI Taxonomy" id="1230389"/>
    <lineage>
        <taxon>Bacteria</taxon>
        <taxon>Pseudomonadati</taxon>
        <taxon>Pseudomonadota</taxon>
        <taxon>Alphaproteobacteria</taxon>
        <taxon>Hyphomicrobiales</taxon>
        <taxon>Reyranellaceae</taxon>
        <taxon>Reyranella</taxon>
    </lineage>
</organism>
<comment type="caution">
    <text evidence="3">The sequence shown here is derived from an EMBL/GenBank/DDBJ whole genome shotgun (WGS) entry which is preliminary data.</text>
</comment>
<dbReference type="RefSeq" id="WP_170303425.1">
    <property type="nucleotide sequence ID" value="NZ_BKAJ01000105.1"/>
</dbReference>
<evidence type="ECO:0000313" key="4">
    <source>
        <dbReference type="Proteomes" id="UP000321058"/>
    </source>
</evidence>
<reference evidence="3 4" key="1">
    <citation type="submission" date="2019-07" db="EMBL/GenBank/DDBJ databases">
        <title>Whole genome shotgun sequence of Reyranella soli NBRC 108950.</title>
        <authorList>
            <person name="Hosoyama A."/>
            <person name="Uohara A."/>
            <person name="Ohji S."/>
            <person name="Ichikawa N."/>
        </authorList>
    </citation>
    <scope>NUCLEOTIDE SEQUENCE [LARGE SCALE GENOMIC DNA]</scope>
    <source>
        <strain evidence="3 4">NBRC 108950</strain>
    </source>
</reference>
<dbReference type="Gene3D" id="1.10.101.10">
    <property type="entry name" value="PGBD-like superfamily/PGBD"/>
    <property type="match status" value="1"/>
</dbReference>
<dbReference type="SUPFAM" id="SSF47090">
    <property type="entry name" value="PGBD-like"/>
    <property type="match status" value="1"/>
</dbReference>
<keyword evidence="4" id="KW-1185">Reference proteome</keyword>
<proteinExistence type="predicted"/>
<dbReference type="InterPro" id="IPR036366">
    <property type="entry name" value="PGBDSf"/>
</dbReference>
<feature type="region of interest" description="Disordered" evidence="1">
    <location>
        <begin position="145"/>
        <end position="164"/>
    </location>
</feature>
<dbReference type="InterPro" id="IPR002477">
    <property type="entry name" value="Peptidoglycan-bd-like"/>
</dbReference>
<evidence type="ECO:0000259" key="2">
    <source>
        <dbReference type="Pfam" id="PF01471"/>
    </source>
</evidence>
<gene>
    <name evidence="3" type="ORF">RSO01_57590</name>
</gene>
<dbReference type="EMBL" id="BKAJ01000105">
    <property type="protein sequence ID" value="GEP58593.1"/>
    <property type="molecule type" value="Genomic_DNA"/>
</dbReference>
<dbReference type="Pfam" id="PF01471">
    <property type="entry name" value="PG_binding_1"/>
    <property type="match status" value="1"/>
</dbReference>
<dbReference type="InterPro" id="IPR036365">
    <property type="entry name" value="PGBD-like_sf"/>
</dbReference>